<dbReference type="GO" id="GO:0006896">
    <property type="term" value="P:Golgi to vacuole transport"/>
    <property type="evidence" value="ECO:0007669"/>
    <property type="project" value="TreeGrafter"/>
</dbReference>
<dbReference type="AlphaFoldDB" id="N6SRH7"/>
<evidence type="ECO:0008006" key="14">
    <source>
        <dbReference type="Google" id="ProtNLM"/>
    </source>
</evidence>
<dbReference type="FunFam" id="1.20.5.110:FF:000002">
    <property type="entry name" value="Vesicle transport through interaction with t-SNAREsB"/>
    <property type="match status" value="1"/>
</dbReference>
<protein>
    <recommendedName>
        <fullName evidence="14">t-SNARE coiled-coil homology domain-containing protein</fullName>
    </recommendedName>
</protein>
<reference evidence="11 13" key="1">
    <citation type="journal article" date="2013" name="Genome Biol.">
        <title>Draft genome of the mountain pine beetle, Dendroctonus ponderosae Hopkins, a major forest pest.</title>
        <authorList>
            <person name="Keeling C.I."/>
            <person name="Yuen M.M."/>
            <person name="Liao N.Y."/>
            <person name="Docking T.R."/>
            <person name="Chan S.K."/>
            <person name="Taylor G.A."/>
            <person name="Palmquist D.L."/>
            <person name="Jackman S.D."/>
            <person name="Nguyen A."/>
            <person name="Li M."/>
            <person name="Henderson H."/>
            <person name="Janes J.K."/>
            <person name="Zhao Y."/>
            <person name="Pandoh P."/>
            <person name="Moore R."/>
            <person name="Sperling F.A."/>
            <person name="Huber D.P."/>
            <person name="Birol I."/>
            <person name="Jones S.J."/>
            <person name="Bohlmann J."/>
        </authorList>
    </citation>
    <scope>NUCLEOTIDE SEQUENCE</scope>
</reference>
<dbReference type="EMBL" id="KB741293">
    <property type="protein sequence ID" value="ENN70219.1"/>
    <property type="molecule type" value="Genomic_DNA"/>
</dbReference>
<dbReference type="EMBL" id="KB631817">
    <property type="protein sequence ID" value="ERL86527.1"/>
    <property type="molecule type" value="Genomic_DNA"/>
</dbReference>
<dbReference type="GO" id="GO:0005484">
    <property type="term" value="F:SNAP receptor activity"/>
    <property type="evidence" value="ECO:0007669"/>
    <property type="project" value="TreeGrafter"/>
</dbReference>
<comment type="subcellular location">
    <subcellularLocation>
        <location evidence="1">Membrane</location>
        <topology evidence="1">Single-pass type IV membrane protein</topology>
    </subcellularLocation>
</comment>
<dbReference type="GO" id="GO:0015031">
    <property type="term" value="P:protein transport"/>
    <property type="evidence" value="ECO:0007669"/>
    <property type="project" value="UniProtKB-KW"/>
</dbReference>
<dbReference type="PANTHER" id="PTHR21230:SF89">
    <property type="entry name" value="VESICLE TRANSPORT THROUGH INTERACTION WITH T-SNARES HOMOLOG 1B"/>
    <property type="match status" value="1"/>
</dbReference>
<keyword evidence="3" id="KW-0813">Transport</keyword>
<dbReference type="GO" id="GO:1903076">
    <property type="term" value="P:regulation of protein localization to plasma membrane"/>
    <property type="evidence" value="ECO:0007669"/>
    <property type="project" value="TreeGrafter"/>
</dbReference>
<keyword evidence="6 10" id="KW-1133">Transmembrane helix</keyword>
<dbReference type="GO" id="GO:0016236">
    <property type="term" value="P:macroautophagy"/>
    <property type="evidence" value="ECO:0007669"/>
    <property type="project" value="TreeGrafter"/>
</dbReference>
<feature type="non-terminal residue" evidence="11">
    <location>
        <position position="1"/>
    </location>
</feature>
<evidence type="ECO:0000256" key="8">
    <source>
        <dbReference type="ARBA" id="ARBA00023136"/>
    </source>
</evidence>
<gene>
    <name evidence="12" type="ORF">D910_03933</name>
    <name evidence="11" type="ORF">YQE_13005</name>
</gene>
<dbReference type="GO" id="GO:0031902">
    <property type="term" value="C:late endosome membrane"/>
    <property type="evidence" value="ECO:0007669"/>
    <property type="project" value="TreeGrafter"/>
</dbReference>
<evidence type="ECO:0000256" key="1">
    <source>
        <dbReference type="ARBA" id="ARBA00004211"/>
    </source>
</evidence>
<comment type="similarity">
    <text evidence="2">Belongs to the VTI1 family.</text>
</comment>
<evidence type="ECO:0000313" key="11">
    <source>
        <dbReference type="EMBL" id="ENN70219.1"/>
    </source>
</evidence>
<evidence type="ECO:0000256" key="7">
    <source>
        <dbReference type="ARBA" id="ARBA00023054"/>
    </source>
</evidence>
<evidence type="ECO:0000256" key="9">
    <source>
        <dbReference type="SAM" id="Coils"/>
    </source>
</evidence>
<organism evidence="11">
    <name type="scientific">Dendroctonus ponderosae</name>
    <name type="common">Mountain pine beetle</name>
    <dbReference type="NCBI Taxonomy" id="77166"/>
    <lineage>
        <taxon>Eukaryota</taxon>
        <taxon>Metazoa</taxon>
        <taxon>Ecdysozoa</taxon>
        <taxon>Arthropoda</taxon>
        <taxon>Hexapoda</taxon>
        <taxon>Insecta</taxon>
        <taxon>Pterygota</taxon>
        <taxon>Neoptera</taxon>
        <taxon>Endopterygota</taxon>
        <taxon>Coleoptera</taxon>
        <taxon>Polyphaga</taxon>
        <taxon>Cucujiformia</taxon>
        <taxon>Curculionidae</taxon>
        <taxon>Scolytinae</taxon>
        <taxon>Dendroctonus</taxon>
    </lineage>
</organism>
<keyword evidence="8 10" id="KW-0472">Membrane</keyword>
<dbReference type="GO" id="GO:0031201">
    <property type="term" value="C:SNARE complex"/>
    <property type="evidence" value="ECO:0007669"/>
    <property type="project" value="TreeGrafter"/>
</dbReference>
<sequence>MLLSKFQFYCQFSQMEPRSHYDWDSHNRQVVVEGTQALERTGDSLARSHQIAVETETIGTEVVSELGEQREALLRTRSRLEDANSQLDNAKSVLIKMGRNVLYNKLILVIIIILEVVILATLIYLRVSR</sequence>
<dbReference type="SUPFAM" id="SSF58038">
    <property type="entry name" value="SNARE fusion complex"/>
    <property type="match status" value="1"/>
</dbReference>
<keyword evidence="5" id="KW-0653">Protein transport</keyword>
<proteinExistence type="inferred from homology"/>
<evidence type="ECO:0000256" key="2">
    <source>
        <dbReference type="ARBA" id="ARBA00006108"/>
    </source>
</evidence>
<evidence type="ECO:0000256" key="6">
    <source>
        <dbReference type="ARBA" id="ARBA00022989"/>
    </source>
</evidence>
<name>N6SRH7_DENPD</name>
<keyword evidence="7 9" id="KW-0175">Coiled coil</keyword>
<dbReference type="GO" id="GO:0006891">
    <property type="term" value="P:intra-Golgi vesicle-mediated transport"/>
    <property type="evidence" value="ECO:0007669"/>
    <property type="project" value="TreeGrafter"/>
</dbReference>
<dbReference type="HOGENOM" id="CLU_164262_0_0_1"/>
<dbReference type="GO" id="GO:0042147">
    <property type="term" value="P:retrograde transport, endosome to Golgi"/>
    <property type="evidence" value="ECO:0007669"/>
    <property type="project" value="TreeGrafter"/>
</dbReference>
<dbReference type="STRING" id="77166.N6SRH7"/>
<dbReference type="GO" id="GO:0005829">
    <property type="term" value="C:cytosol"/>
    <property type="evidence" value="ECO:0007669"/>
    <property type="project" value="GOC"/>
</dbReference>
<evidence type="ECO:0000313" key="12">
    <source>
        <dbReference type="EMBL" id="ERL86527.1"/>
    </source>
</evidence>
<dbReference type="OMA" id="MNFGVDW"/>
<dbReference type="GO" id="GO:0048280">
    <property type="term" value="P:vesicle fusion with Golgi apparatus"/>
    <property type="evidence" value="ECO:0007669"/>
    <property type="project" value="TreeGrafter"/>
</dbReference>
<dbReference type="CDD" id="cd15890">
    <property type="entry name" value="SNARE_Vti1b"/>
    <property type="match status" value="1"/>
</dbReference>
<evidence type="ECO:0000256" key="5">
    <source>
        <dbReference type="ARBA" id="ARBA00022927"/>
    </source>
</evidence>
<dbReference type="GO" id="GO:0005789">
    <property type="term" value="C:endoplasmic reticulum membrane"/>
    <property type="evidence" value="ECO:0007669"/>
    <property type="project" value="TreeGrafter"/>
</dbReference>
<keyword evidence="4 10" id="KW-0812">Transmembrane</keyword>
<dbReference type="Pfam" id="PF12352">
    <property type="entry name" value="V-SNARE_C"/>
    <property type="match status" value="1"/>
</dbReference>
<dbReference type="GO" id="GO:0012507">
    <property type="term" value="C:ER to Golgi transport vesicle membrane"/>
    <property type="evidence" value="ECO:0007669"/>
    <property type="project" value="TreeGrafter"/>
</dbReference>
<accession>N6SRH7</accession>
<dbReference type="OrthoDB" id="430637at2759"/>
<feature type="coiled-coil region" evidence="9">
    <location>
        <begin position="63"/>
        <end position="100"/>
    </location>
</feature>
<evidence type="ECO:0000313" key="13">
    <source>
        <dbReference type="Proteomes" id="UP000030742"/>
    </source>
</evidence>
<dbReference type="PANTHER" id="PTHR21230">
    <property type="entry name" value="VESICLE TRANSPORT V-SNARE PROTEIN VTI1-RELATED"/>
    <property type="match status" value="1"/>
</dbReference>
<evidence type="ECO:0000256" key="10">
    <source>
        <dbReference type="SAM" id="Phobius"/>
    </source>
</evidence>
<dbReference type="GO" id="GO:0005794">
    <property type="term" value="C:Golgi apparatus"/>
    <property type="evidence" value="ECO:0007669"/>
    <property type="project" value="TreeGrafter"/>
</dbReference>
<evidence type="ECO:0000256" key="3">
    <source>
        <dbReference type="ARBA" id="ARBA00022448"/>
    </source>
</evidence>
<dbReference type="GO" id="GO:0000149">
    <property type="term" value="F:SNARE binding"/>
    <property type="evidence" value="ECO:0007669"/>
    <property type="project" value="TreeGrafter"/>
</dbReference>
<evidence type="ECO:0000256" key="4">
    <source>
        <dbReference type="ARBA" id="ARBA00022692"/>
    </source>
</evidence>
<feature type="transmembrane region" description="Helical" evidence="10">
    <location>
        <begin position="106"/>
        <end position="127"/>
    </location>
</feature>
<dbReference type="Gene3D" id="1.20.5.110">
    <property type="match status" value="1"/>
</dbReference>
<dbReference type="Proteomes" id="UP000030742">
    <property type="component" value="Unassembled WGS sequence"/>
</dbReference>